<protein>
    <submittedName>
        <fullName evidence="1">Uncharacterized protein</fullName>
    </submittedName>
</protein>
<organism evidence="1 2">
    <name type="scientific">Eretmocerus hayati</name>
    <dbReference type="NCBI Taxonomy" id="131215"/>
    <lineage>
        <taxon>Eukaryota</taxon>
        <taxon>Metazoa</taxon>
        <taxon>Ecdysozoa</taxon>
        <taxon>Arthropoda</taxon>
        <taxon>Hexapoda</taxon>
        <taxon>Insecta</taxon>
        <taxon>Pterygota</taxon>
        <taxon>Neoptera</taxon>
        <taxon>Endopterygota</taxon>
        <taxon>Hymenoptera</taxon>
        <taxon>Apocrita</taxon>
        <taxon>Proctotrupomorpha</taxon>
        <taxon>Chalcidoidea</taxon>
        <taxon>Aphelinidae</taxon>
        <taxon>Aphelininae</taxon>
        <taxon>Eretmocerus</taxon>
    </lineage>
</organism>
<sequence>MANPQDLTVLKLKEILRSKELLATGNRAELILRLEEANPDRSWIREFCQTNNPLLRDALEKSRRLNEEKQEMAQRIAELQRQLTEMAQNRQGINSEENEQIRIAEIGDGSGGVDGADAEIANGDALHGADKINDGGARGDIDAGLVADVAGNIEPVRGEVREIDGRVFRVGTRAASVPVAPDSAHRQRAVSSL</sequence>
<dbReference type="Proteomes" id="UP001239111">
    <property type="component" value="Chromosome 2"/>
</dbReference>
<reference evidence="1" key="1">
    <citation type="submission" date="2023-04" db="EMBL/GenBank/DDBJ databases">
        <title>A chromosome-level genome assembly of the parasitoid wasp Eretmocerus hayati.</title>
        <authorList>
            <person name="Zhong Y."/>
            <person name="Liu S."/>
            <person name="Liu Y."/>
        </authorList>
    </citation>
    <scope>NUCLEOTIDE SEQUENCE</scope>
    <source>
        <strain evidence="1">ZJU_SS_LIU_2023</strain>
    </source>
</reference>
<accession>A0ACC2P1Y7</accession>
<name>A0ACC2P1Y7_9HYME</name>
<keyword evidence="2" id="KW-1185">Reference proteome</keyword>
<dbReference type="EMBL" id="CM056742">
    <property type="protein sequence ID" value="KAJ8677420.1"/>
    <property type="molecule type" value="Genomic_DNA"/>
</dbReference>
<evidence type="ECO:0000313" key="2">
    <source>
        <dbReference type="Proteomes" id="UP001239111"/>
    </source>
</evidence>
<evidence type="ECO:0000313" key="1">
    <source>
        <dbReference type="EMBL" id="KAJ8677420.1"/>
    </source>
</evidence>
<comment type="caution">
    <text evidence="1">The sequence shown here is derived from an EMBL/GenBank/DDBJ whole genome shotgun (WGS) entry which is preliminary data.</text>
</comment>
<proteinExistence type="predicted"/>
<gene>
    <name evidence="1" type="ORF">QAD02_013207</name>
</gene>